<reference evidence="1 2" key="2">
    <citation type="submission" date="2012-06" db="EMBL/GenBank/DDBJ databases">
        <authorList>
            <person name="Fiebig A."/>
        </authorList>
    </citation>
    <scope>NUCLEOTIDE SEQUENCE [LARGE SCALE GENOMIC DNA]</scope>
    <source>
        <strain evidence="1 2">DFL-43</strain>
    </source>
</reference>
<reference evidence="1 2" key="1">
    <citation type="submission" date="2007-10" db="EMBL/GenBank/DDBJ databases">
        <authorList>
            <person name="Wagner-Dobler I."/>
            <person name="Ferriera S."/>
            <person name="Johnson J."/>
            <person name="Kravitz S."/>
            <person name="Beeson K."/>
            <person name="Sutton G."/>
            <person name="Rogers Y.-H."/>
            <person name="Friedman R."/>
            <person name="Frazier M."/>
            <person name="Venter J.C."/>
        </authorList>
    </citation>
    <scope>NUCLEOTIDE SEQUENCE [LARGE SCALE GENOMIC DNA]</scope>
    <source>
        <strain evidence="1 2">DFL-43</strain>
    </source>
</reference>
<dbReference type="Proteomes" id="UP000004291">
    <property type="component" value="Chromosome"/>
</dbReference>
<protein>
    <submittedName>
        <fullName evidence="1">Uncharacterized protein</fullName>
    </submittedName>
</protein>
<proteinExistence type="predicted"/>
<accession>A0A095BDY7</accession>
<name>A0A095BDY7_HOEPD</name>
<sequence>MAGGVLAPPSRYRDRRLRAAVVRAKFRPVSEKQGIRSVRSRVSIDARRSDE</sequence>
<dbReference type="STRING" id="411684.HPDFL43_00028090"/>
<gene>
    <name evidence="1" type="ORF">HPDFL43_00028090</name>
</gene>
<evidence type="ECO:0000313" key="1">
    <source>
        <dbReference type="EMBL" id="KGB27048.1"/>
    </source>
</evidence>
<evidence type="ECO:0000313" key="2">
    <source>
        <dbReference type="Proteomes" id="UP000004291"/>
    </source>
</evidence>
<dbReference type="HOGENOM" id="CLU_3099609_0_0_5"/>
<organism evidence="1 2">
    <name type="scientific">Hoeflea phototrophica (strain DSM 17068 / NCIMB 14078 / DFL-43)</name>
    <dbReference type="NCBI Taxonomy" id="411684"/>
    <lineage>
        <taxon>Bacteria</taxon>
        <taxon>Pseudomonadati</taxon>
        <taxon>Pseudomonadota</taxon>
        <taxon>Alphaproteobacteria</taxon>
        <taxon>Hyphomicrobiales</taxon>
        <taxon>Rhizobiaceae</taxon>
        <taxon>Hoeflea</taxon>
    </lineage>
</organism>
<dbReference type="EMBL" id="ABIA03000004">
    <property type="protein sequence ID" value="KGB27048.1"/>
    <property type="molecule type" value="Genomic_DNA"/>
</dbReference>
<comment type="caution">
    <text evidence="1">The sequence shown here is derived from an EMBL/GenBank/DDBJ whole genome shotgun (WGS) entry which is preliminary data.</text>
</comment>
<keyword evidence="2" id="KW-1185">Reference proteome</keyword>
<dbReference type="AlphaFoldDB" id="A0A095BDY7"/>